<evidence type="ECO:0000313" key="2">
    <source>
        <dbReference type="EMBL" id="QSS66541.1"/>
    </source>
</evidence>
<dbReference type="OrthoDB" id="2906425at2759"/>
<name>A0A8A1MKA1_AJECA</name>
<dbReference type="VEuPathDB" id="FungiDB:I7I51_02729"/>
<dbReference type="InterPro" id="IPR011009">
    <property type="entry name" value="Kinase-like_dom_sf"/>
</dbReference>
<evidence type="ECO:0000259" key="1">
    <source>
        <dbReference type="Pfam" id="PF01636"/>
    </source>
</evidence>
<dbReference type="SUPFAM" id="SSF56112">
    <property type="entry name" value="Protein kinase-like (PK-like)"/>
    <property type="match status" value="1"/>
</dbReference>
<reference evidence="2" key="1">
    <citation type="submission" date="2021-01" db="EMBL/GenBank/DDBJ databases">
        <title>Chromosome-level genome assembly of a human fungal pathogen reveals clustering of transcriptionally co-regulated genes.</title>
        <authorList>
            <person name="Voorhies M."/>
            <person name="Cohen S."/>
            <person name="Shea T.P."/>
            <person name="Petrus S."/>
            <person name="Munoz J.F."/>
            <person name="Poplawski S."/>
            <person name="Goldman W.E."/>
            <person name="Michael T."/>
            <person name="Cuomo C.A."/>
            <person name="Sil A."/>
            <person name="Beyhan S."/>
        </authorList>
    </citation>
    <scope>NUCLEOTIDE SEQUENCE</scope>
    <source>
        <strain evidence="2">WU24</strain>
    </source>
</reference>
<organism evidence="2">
    <name type="scientific">Ajellomyces capsulatus</name>
    <name type="common">Darling's disease fungus</name>
    <name type="synonym">Histoplasma capsulatum</name>
    <dbReference type="NCBI Taxonomy" id="5037"/>
    <lineage>
        <taxon>Eukaryota</taxon>
        <taxon>Fungi</taxon>
        <taxon>Dikarya</taxon>
        <taxon>Ascomycota</taxon>
        <taxon>Pezizomycotina</taxon>
        <taxon>Eurotiomycetes</taxon>
        <taxon>Eurotiomycetidae</taxon>
        <taxon>Onygenales</taxon>
        <taxon>Ajellomycetaceae</taxon>
        <taxon>Histoplasma</taxon>
    </lineage>
</organism>
<protein>
    <submittedName>
        <fullName evidence="2">Phosphotransferase family protein</fullName>
    </submittedName>
</protein>
<keyword evidence="2" id="KW-0808">Transferase</keyword>
<dbReference type="AlphaFoldDB" id="A0A8A1MKA1"/>
<accession>A0A8A1MKA1</accession>
<dbReference type="Proteomes" id="UP000663671">
    <property type="component" value="Chromosome 6"/>
</dbReference>
<gene>
    <name evidence="2" type="ORF">I7I51_02729</name>
</gene>
<dbReference type="GO" id="GO:0016740">
    <property type="term" value="F:transferase activity"/>
    <property type="evidence" value="ECO:0007669"/>
    <property type="project" value="UniProtKB-KW"/>
</dbReference>
<dbReference type="EMBL" id="CP069116">
    <property type="protein sequence ID" value="QSS66541.1"/>
    <property type="molecule type" value="Genomic_DNA"/>
</dbReference>
<sequence length="288" mass="32908">MESAWIPRILKRNYCWPHPIRSPISTITPPAPAVPSRISLRFWAIVHKAQYCRIALWAPHEVDRLNISGGSSSNANGSCCRNACSQVPELWKAYRAGIHRIVVFSILMTRLPGISLINSGDPFDPDIEGPWIHELKLCLDSMRQWRISPPYDQNCICSVFGTAIRRSTRVPNHTMGPFPSEKEFTQYLLSIASDHGFQSRVEYDEVWVRAERIDQRPHRVTFIQGDFRAHNILVDDDGHLSGFLDWGVGIVLRHHGRTHPVNKNPSRAWRRASNIGVIPGDWHPDKFQ</sequence>
<feature type="domain" description="Aminoglycoside phosphotransferase" evidence="1">
    <location>
        <begin position="204"/>
        <end position="247"/>
    </location>
</feature>
<dbReference type="Gene3D" id="3.90.1200.10">
    <property type="match status" value="1"/>
</dbReference>
<dbReference type="InterPro" id="IPR002575">
    <property type="entry name" value="Aminoglycoside_PTrfase"/>
</dbReference>
<proteinExistence type="predicted"/>
<dbReference type="Pfam" id="PF01636">
    <property type="entry name" value="APH"/>
    <property type="match status" value="1"/>
</dbReference>